<dbReference type="PANTHER" id="PTHR43537">
    <property type="entry name" value="TRANSCRIPTIONAL REGULATOR, GNTR FAMILY"/>
    <property type="match status" value="1"/>
</dbReference>
<dbReference type="SMART" id="SM00895">
    <property type="entry name" value="FCD"/>
    <property type="match status" value="1"/>
</dbReference>
<dbReference type="PANTHER" id="PTHR43537:SF44">
    <property type="entry name" value="GNTR FAMILY REGULATORY PROTEIN"/>
    <property type="match status" value="1"/>
</dbReference>
<evidence type="ECO:0000256" key="3">
    <source>
        <dbReference type="ARBA" id="ARBA00023163"/>
    </source>
</evidence>
<evidence type="ECO:0000313" key="6">
    <source>
        <dbReference type="Proteomes" id="UP000000692"/>
    </source>
</evidence>
<dbReference type="InterPro" id="IPR011711">
    <property type="entry name" value="GntR_C"/>
</dbReference>
<dbReference type="HOGENOM" id="CLU_017584_9_4_5"/>
<dbReference type="KEGG" id="kvl:KVU_PB0158"/>
<keyword evidence="3" id="KW-0804">Transcription</keyword>
<name>F9YBT4_KETVW</name>
<protein>
    <submittedName>
        <fullName evidence="5">Putative transcription factor</fullName>
    </submittedName>
</protein>
<dbReference type="AlphaFoldDB" id="F9YBT4"/>
<reference evidence="5 6" key="1">
    <citation type="journal article" date="2011" name="J. Bacteriol.">
        <title>Complete genome sequence of the industrial strain Ketogulonicigenium vulgare WSH-001.</title>
        <authorList>
            <person name="Liu L."/>
            <person name="Li Y."/>
            <person name="Zhang J."/>
            <person name="Zhou Z."/>
            <person name="Liu J."/>
            <person name="Li X."/>
            <person name="Zhou J."/>
            <person name="Du G."/>
            <person name="Wang L."/>
            <person name="Chen J."/>
        </authorList>
    </citation>
    <scope>NUCLEOTIDE SEQUENCE [LARGE SCALE GENOMIC DNA]</scope>
    <source>
        <strain evidence="5 6">WSH-001</strain>
        <plasmid evidence="6">pKVU_200</plasmid>
    </source>
</reference>
<dbReference type="CDD" id="cd07377">
    <property type="entry name" value="WHTH_GntR"/>
    <property type="match status" value="1"/>
</dbReference>
<dbReference type="Gene3D" id="1.10.10.10">
    <property type="entry name" value="Winged helix-like DNA-binding domain superfamily/Winged helix DNA-binding domain"/>
    <property type="match status" value="1"/>
</dbReference>
<dbReference type="SMART" id="SM00345">
    <property type="entry name" value="HTH_GNTR"/>
    <property type="match status" value="1"/>
</dbReference>
<dbReference type="InterPro" id="IPR000524">
    <property type="entry name" value="Tscrpt_reg_HTH_GntR"/>
</dbReference>
<dbReference type="SUPFAM" id="SSF46785">
    <property type="entry name" value="Winged helix' DNA-binding domain"/>
    <property type="match status" value="1"/>
</dbReference>
<dbReference type="SUPFAM" id="SSF48008">
    <property type="entry name" value="GntR ligand-binding domain-like"/>
    <property type="match status" value="1"/>
</dbReference>
<dbReference type="Pfam" id="PF00392">
    <property type="entry name" value="GntR"/>
    <property type="match status" value="1"/>
</dbReference>
<dbReference type="InterPro" id="IPR036388">
    <property type="entry name" value="WH-like_DNA-bd_sf"/>
</dbReference>
<dbReference type="EMBL" id="CP002020">
    <property type="protein sequence ID" value="AEM42836.1"/>
    <property type="molecule type" value="Genomic_DNA"/>
</dbReference>
<keyword evidence="6" id="KW-1185">Reference proteome</keyword>
<sequence length="242" mass="26928">MIGVNRIWCWEDALSRQTIYDDLLDQLGQRICGGVYAAHEVLRTDDLAAEFDLSRTVIREALKVIESMGLIRARRSLGLVVMPQADWHVFDPRVIRWRMAGPDRMNQLRSLTQLRQTIEPVATRFAALHASDAQRQQIVELADLMMETGEKGDLAAFLAHDIDFHALLLEASGNEMFRAISTSVAAVLKGRTEHKLMPTKPKPESLALHKLVAVSVANGDSATAEAAMQTLMNEVRTTLDGI</sequence>
<dbReference type="Pfam" id="PF07729">
    <property type="entry name" value="FCD"/>
    <property type="match status" value="1"/>
</dbReference>
<evidence type="ECO:0000256" key="1">
    <source>
        <dbReference type="ARBA" id="ARBA00023015"/>
    </source>
</evidence>
<dbReference type="InterPro" id="IPR036390">
    <property type="entry name" value="WH_DNA-bd_sf"/>
</dbReference>
<proteinExistence type="predicted"/>
<dbReference type="PROSITE" id="PS50949">
    <property type="entry name" value="HTH_GNTR"/>
    <property type="match status" value="1"/>
</dbReference>
<dbReference type="GO" id="GO:0003700">
    <property type="term" value="F:DNA-binding transcription factor activity"/>
    <property type="evidence" value="ECO:0007669"/>
    <property type="project" value="InterPro"/>
</dbReference>
<dbReference type="GO" id="GO:0003677">
    <property type="term" value="F:DNA binding"/>
    <property type="evidence" value="ECO:0007669"/>
    <property type="project" value="UniProtKB-KW"/>
</dbReference>
<organism evidence="5 6">
    <name type="scientific">Ketogulonicigenium vulgare (strain WSH-001)</name>
    <dbReference type="NCBI Taxonomy" id="759362"/>
    <lineage>
        <taxon>Bacteria</taxon>
        <taxon>Pseudomonadati</taxon>
        <taxon>Pseudomonadota</taxon>
        <taxon>Alphaproteobacteria</taxon>
        <taxon>Rhodobacterales</taxon>
        <taxon>Roseobacteraceae</taxon>
        <taxon>Ketogulonicigenium</taxon>
    </lineage>
</organism>
<gene>
    <name evidence="5" type="ordered locus">KVU_PB0158</name>
</gene>
<evidence type="ECO:0000259" key="4">
    <source>
        <dbReference type="PROSITE" id="PS50949"/>
    </source>
</evidence>
<feature type="domain" description="HTH gntR-type" evidence="4">
    <location>
        <begin position="17"/>
        <end position="84"/>
    </location>
</feature>
<keyword evidence="1" id="KW-0805">Transcription regulation</keyword>
<dbReference type="OrthoDB" id="9028214at2"/>
<dbReference type="Proteomes" id="UP000000692">
    <property type="component" value="Plasmid 2"/>
</dbReference>
<keyword evidence="2" id="KW-0238">DNA-binding</keyword>
<evidence type="ECO:0000313" key="5">
    <source>
        <dbReference type="EMBL" id="AEM42836.1"/>
    </source>
</evidence>
<evidence type="ECO:0000256" key="2">
    <source>
        <dbReference type="ARBA" id="ARBA00023125"/>
    </source>
</evidence>
<dbReference type="InterPro" id="IPR008920">
    <property type="entry name" value="TF_FadR/GntR_C"/>
</dbReference>
<geneLocation type="plasmid" evidence="6">
    <name>pKVU_200</name>
</geneLocation>
<dbReference type="Gene3D" id="1.20.120.530">
    <property type="entry name" value="GntR ligand-binding domain-like"/>
    <property type="match status" value="1"/>
</dbReference>
<dbReference type="PATRIC" id="fig|759362.5.peg.3108"/>
<accession>F9YBT4</accession>
<keyword evidence="5" id="KW-0614">Plasmid</keyword>